<sequence length="441" mass="48123">MTTPDVPDSSKNTNPYDIDNNAAKKNVYSQSGASEGQTTKPTNKPTNHHVRRPIPSSVTIRNESTPLIPQQQLLKQQLQQQQQNSISLHRTDPIQRRKELLGVVLLVLSACSFTAMTGYAKASSQRKFGSSFEIVFVRSVVQLVLSIAACGHFRINPLGKPGIRRWLLLRALVMSVGLALFFYSLTVLDLLDATVLFSLGPIFTAVIASIVLDERFTSFDALCSISCLFGVVFVTKPGLFFVYNSVIPHLLSNSSSSSTQFGIECVCAGAIMSAVSNVLVRKIGKETHFLVHSVYFGAISSLISLPGWLLFQNMHFPSSGDWMPVVYLLLVGIFAFAGQCLLHQGLKRAPPGLGIIISGSDILFAWIVGMLLFHEYSDGRTLFGSLVILGMTTALGLRKLKNRTMLLAANKAARKRLSRERLDHLPNHDSAATAAATTTTA</sequence>
<feature type="transmembrane region" description="Helical" evidence="6">
    <location>
        <begin position="261"/>
        <end position="280"/>
    </location>
</feature>
<comment type="subcellular location">
    <subcellularLocation>
        <location evidence="1">Membrane</location>
        <topology evidence="1">Multi-pass membrane protein</topology>
    </subcellularLocation>
</comment>
<feature type="domain" description="EamA" evidence="7">
    <location>
        <begin position="101"/>
        <end position="235"/>
    </location>
</feature>
<feature type="transmembrane region" description="Helical" evidence="6">
    <location>
        <begin position="322"/>
        <end position="341"/>
    </location>
</feature>
<feature type="compositionally biased region" description="Polar residues" evidence="5">
    <location>
        <begin position="27"/>
        <end position="45"/>
    </location>
</feature>
<name>A0A1X2I2D9_9FUNG</name>
<feature type="transmembrane region" description="Helical" evidence="6">
    <location>
        <begin position="353"/>
        <end position="373"/>
    </location>
</feature>
<dbReference type="SUPFAM" id="SSF103481">
    <property type="entry name" value="Multidrug resistance efflux transporter EmrE"/>
    <property type="match status" value="2"/>
</dbReference>
<comment type="caution">
    <text evidence="8">The sequence shown here is derived from an EMBL/GenBank/DDBJ whole genome shotgun (WGS) entry which is preliminary data.</text>
</comment>
<feature type="transmembrane region" description="Helical" evidence="6">
    <location>
        <begin position="289"/>
        <end position="310"/>
    </location>
</feature>
<dbReference type="OrthoDB" id="306876at2759"/>
<evidence type="ECO:0000259" key="7">
    <source>
        <dbReference type="Pfam" id="PF00892"/>
    </source>
</evidence>
<feature type="transmembrane region" description="Helical" evidence="6">
    <location>
        <begin position="134"/>
        <end position="155"/>
    </location>
</feature>
<dbReference type="GO" id="GO:0016020">
    <property type="term" value="C:membrane"/>
    <property type="evidence" value="ECO:0007669"/>
    <property type="project" value="UniProtKB-SubCell"/>
</dbReference>
<evidence type="ECO:0000256" key="4">
    <source>
        <dbReference type="ARBA" id="ARBA00023136"/>
    </source>
</evidence>
<dbReference type="EMBL" id="MCGE01000033">
    <property type="protein sequence ID" value="ORZ07898.1"/>
    <property type="molecule type" value="Genomic_DNA"/>
</dbReference>
<dbReference type="PANTHER" id="PTHR22911:SF6">
    <property type="entry name" value="SOLUTE CARRIER FAMILY 35 MEMBER G1"/>
    <property type="match status" value="1"/>
</dbReference>
<feature type="compositionally biased region" description="Polar residues" evidence="5">
    <location>
        <begin position="1"/>
        <end position="15"/>
    </location>
</feature>
<dbReference type="PANTHER" id="PTHR22911">
    <property type="entry name" value="ACYL-MALONYL CONDENSING ENZYME-RELATED"/>
    <property type="match status" value="1"/>
</dbReference>
<proteinExistence type="predicted"/>
<feature type="region of interest" description="Disordered" evidence="5">
    <location>
        <begin position="1"/>
        <end position="57"/>
    </location>
</feature>
<keyword evidence="2 6" id="KW-0812">Transmembrane</keyword>
<keyword evidence="3 6" id="KW-1133">Transmembrane helix</keyword>
<evidence type="ECO:0000256" key="2">
    <source>
        <dbReference type="ARBA" id="ARBA00022692"/>
    </source>
</evidence>
<organism evidence="8 9">
    <name type="scientific">Absidia repens</name>
    <dbReference type="NCBI Taxonomy" id="90262"/>
    <lineage>
        <taxon>Eukaryota</taxon>
        <taxon>Fungi</taxon>
        <taxon>Fungi incertae sedis</taxon>
        <taxon>Mucoromycota</taxon>
        <taxon>Mucoromycotina</taxon>
        <taxon>Mucoromycetes</taxon>
        <taxon>Mucorales</taxon>
        <taxon>Cunninghamellaceae</taxon>
        <taxon>Absidia</taxon>
    </lineage>
</organism>
<dbReference type="InterPro" id="IPR000620">
    <property type="entry name" value="EamA_dom"/>
</dbReference>
<dbReference type="AlphaFoldDB" id="A0A1X2I2D9"/>
<dbReference type="InterPro" id="IPR037185">
    <property type="entry name" value="EmrE-like"/>
</dbReference>
<feature type="transmembrane region" description="Helical" evidence="6">
    <location>
        <begin position="193"/>
        <end position="212"/>
    </location>
</feature>
<feature type="domain" description="EamA" evidence="7">
    <location>
        <begin position="261"/>
        <end position="389"/>
    </location>
</feature>
<dbReference type="STRING" id="90262.A0A1X2I2D9"/>
<feature type="transmembrane region" description="Helical" evidence="6">
    <location>
        <begin position="100"/>
        <end position="122"/>
    </location>
</feature>
<evidence type="ECO:0000256" key="1">
    <source>
        <dbReference type="ARBA" id="ARBA00004141"/>
    </source>
</evidence>
<reference evidence="8 9" key="1">
    <citation type="submission" date="2016-07" db="EMBL/GenBank/DDBJ databases">
        <title>Pervasive Adenine N6-methylation of Active Genes in Fungi.</title>
        <authorList>
            <consortium name="DOE Joint Genome Institute"/>
            <person name="Mondo S.J."/>
            <person name="Dannebaum R.O."/>
            <person name="Kuo R.C."/>
            <person name="Labutti K."/>
            <person name="Haridas S."/>
            <person name="Kuo A."/>
            <person name="Salamov A."/>
            <person name="Ahrendt S.R."/>
            <person name="Lipzen A."/>
            <person name="Sullivan W."/>
            <person name="Andreopoulos W.B."/>
            <person name="Clum A."/>
            <person name="Lindquist E."/>
            <person name="Daum C."/>
            <person name="Ramamoorthy G.K."/>
            <person name="Gryganskyi A."/>
            <person name="Culley D."/>
            <person name="Magnuson J.K."/>
            <person name="James T.Y."/>
            <person name="O'Malley M.A."/>
            <person name="Stajich J.E."/>
            <person name="Spatafora J.W."/>
            <person name="Visel A."/>
            <person name="Grigoriev I.V."/>
        </authorList>
    </citation>
    <scope>NUCLEOTIDE SEQUENCE [LARGE SCALE GENOMIC DNA]</scope>
    <source>
        <strain evidence="8 9">NRRL 1336</strain>
    </source>
</reference>
<feature type="transmembrane region" description="Helical" evidence="6">
    <location>
        <begin position="167"/>
        <end position="187"/>
    </location>
</feature>
<feature type="transmembrane region" description="Helical" evidence="6">
    <location>
        <begin position="379"/>
        <end position="397"/>
    </location>
</feature>
<accession>A0A1X2I2D9</accession>
<evidence type="ECO:0000313" key="8">
    <source>
        <dbReference type="EMBL" id="ORZ07898.1"/>
    </source>
</evidence>
<keyword evidence="9" id="KW-1185">Reference proteome</keyword>
<evidence type="ECO:0000313" key="9">
    <source>
        <dbReference type="Proteomes" id="UP000193560"/>
    </source>
</evidence>
<protein>
    <recommendedName>
        <fullName evidence="7">EamA domain-containing protein</fullName>
    </recommendedName>
</protein>
<feature type="transmembrane region" description="Helical" evidence="6">
    <location>
        <begin position="219"/>
        <end position="241"/>
    </location>
</feature>
<dbReference type="Pfam" id="PF00892">
    <property type="entry name" value="EamA"/>
    <property type="match status" value="2"/>
</dbReference>
<evidence type="ECO:0000256" key="6">
    <source>
        <dbReference type="SAM" id="Phobius"/>
    </source>
</evidence>
<evidence type="ECO:0000256" key="5">
    <source>
        <dbReference type="SAM" id="MobiDB-lite"/>
    </source>
</evidence>
<evidence type="ECO:0000256" key="3">
    <source>
        <dbReference type="ARBA" id="ARBA00022989"/>
    </source>
</evidence>
<gene>
    <name evidence="8" type="ORF">BCR42DRAFT_425687</name>
</gene>
<keyword evidence="4 6" id="KW-0472">Membrane</keyword>
<dbReference type="Proteomes" id="UP000193560">
    <property type="component" value="Unassembled WGS sequence"/>
</dbReference>